<gene>
    <name evidence="1" type="ORF">HMPREF9699_01305</name>
</gene>
<dbReference type="AlphaFoldDB" id="K1LPA9"/>
<protein>
    <submittedName>
        <fullName evidence="1">Uncharacterized protein</fullName>
    </submittedName>
</protein>
<name>K1LPA9_9FLAO</name>
<evidence type="ECO:0000313" key="2">
    <source>
        <dbReference type="Proteomes" id="UP000006085"/>
    </source>
</evidence>
<reference evidence="1 2" key="1">
    <citation type="submission" date="2012-07" db="EMBL/GenBank/DDBJ databases">
        <title>The Genome Sequence of Bergeyella zoohelcum ATCC 43767.</title>
        <authorList>
            <consortium name="The Broad Institute Genome Sequencing Platform"/>
            <person name="Earl A."/>
            <person name="Ward D."/>
            <person name="Feldgarden M."/>
            <person name="Gevers D."/>
            <person name="Huys G."/>
            <person name="Walker B."/>
            <person name="Young S.K."/>
            <person name="Zeng Q."/>
            <person name="Gargeya S."/>
            <person name="Fitzgerald M."/>
            <person name="Haas B."/>
            <person name="Abouelleil A."/>
            <person name="Alvarado L."/>
            <person name="Arachchi H.M."/>
            <person name="Berlin A.M."/>
            <person name="Chapman S.B."/>
            <person name="Goldberg J."/>
            <person name="Griggs A."/>
            <person name="Gujja S."/>
            <person name="Hansen M."/>
            <person name="Howarth C."/>
            <person name="Imamovic A."/>
            <person name="Larimer J."/>
            <person name="McCowen C."/>
            <person name="Montmayeur A."/>
            <person name="Murphy C."/>
            <person name="Neiman D."/>
            <person name="Pearson M."/>
            <person name="Priest M."/>
            <person name="Roberts A."/>
            <person name="Saif S."/>
            <person name="Shea T."/>
            <person name="Sisk P."/>
            <person name="Sykes S."/>
            <person name="Wortman J."/>
            <person name="Nusbaum C."/>
            <person name="Birren B."/>
        </authorList>
    </citation>
    <scope>NUCLEOTIDE SEQUENCE [LARGE SCALE GENOMIC DNA]</scope>
    <source>
        <strain evidence="1 2">ATCC 43767</strain>
    </source>
</reference>
<dbReference type="HOGENOM" id="CLU_1902589_0_0_10"/>
<accession>K1LPA9</accession>
<evidence type="ECO:0000313" key="1">
    <source>
        <dbReference type="EMBL" id="EKB56576.1"/>
    </source>
</evidence>
<dbReference type="EMBL" id="AGYA01000025">
    <property type="protein sequence ID" value="EKB56576.1"/>
    <property type="molecule type" value="Genomic_DNA"/>
</dbReference>
<dbReference type="Proteomes" id="UP000006085">
    <property type="component" value="Unassembled WGS sequence"/>
</dbReference>
<keyword evidence="2" id="KW-1185">Reference proteome</keyword>
<organism evidence="1 2">
    <name type="scientific">Bergeyella zoohelcum ATCC 43767</name>
    <dbReference type="NCBI Taxonomy" id="883096"/>
    <lineage>
        <taxon>Bacteria</taxon>
        <taxon>Pseudomonadati</taxon>
        <taxon>Bacteroidota</taxon>
        <taxon>Flavobacteriia</taxon>
        <taxon>Flavobacteriales</taxon>
        <taxon>Weeksellaceae</taxon>
        <taxon>Bergeyella</taxon>
    </lineage>
</organism>
<proteinExistence type="predicted"/>
<dbReference type="RefSeq" id="WP_002663426.1">
    <property type="nucleotide sequence ID" value="NZ_JH932293.1"/>
</dbReference>
<dbReference type="STRING" id="883096.HMPREF9699_01305"/>
<sequence>MRKKQSHILKEIKLISKDLLEKDMSNDEILHIAQKVNSIYCTPGTAKMTIELKQDKQGSFFEKKIMYSVPSTLLPSELNNIFSVGAIVVSTEKEFLFVFYGNDYQSNAPFSFDISSDEKKTIISFSTLSLNYD</sequence>
<dbReference type="eggNOG" id="ENOG5033N0F">
    <property type="taxonomic scope" value="Bacteria"/>
</dbReference>
<comment type="caution">
    <text evidence="1">The sequence shown here is derived from an EMBL/GenBank/DDBJ whole genome shotgun (WGS) entry which is preliminary data.</text>
</comment>